<accession>A0A1X7LTC7</accession>
<organism evidence="2 3">
    <name type="scientific">Paenibacillus aquistagni</name>
    <dbReference type="NCBI Taxonomy" id="1852522"/>
    <lineage>
        <taxon>Bacteria</taxon>
        <taxon>Bacillati</taxon>
        <taxon>Bacillota</taxon>
        <taxon>Bacilli</taxon>
        <taxon>Bacillales</taxon>
        <taxon>Paenibacillaceae</taxon>
        <taxon>Paenibacillus</taxon>
    </lineage>
</organism>
<evidence type="ECO:0000313" key="3">
    <source>
        <dbReference type="Proteomes" id="UP000193834"/>
    </source>
</evidence>
<dbReference type="RefSeq" id="WP_085497982.1">
    <property type="nucleotide sequence ID" value="NZ_FXAZ01000007.1"/>
</dbReference>
<keyword evidence="3" id="KW-1185">Reference proteome</keyword>
<name>A0A1X7LTC7_9BACL</name>
<evidence type="ECO:0000259" key="1">
    <source>
        <dbReference type="Pfam" id="PF22570"/>
    </source>
</evidence>
<gene>
    <name evidence="2" type="ORF">SAMN06295960_4360</name>
</gene>
<dbReference type="InterPro" id="IPR054331">
    <property type="entry name" value="LiaF_TM"/>
</dbReference>
<dbReference type="OrthoDB" id="2679996at2"/>
<evidence type="ECO:0000313" key="2">
    <source>
        <dbReference type="EMBL" id="SMG57156.1"/>
    </source>
</evidence>
<sequence>MQRNNVMALVLIAFGALILLGKLAPFLGGLFGYLIPIALIALGYYGIKAGNSFFGWVFLIIGAIGLIGKFSWLIGIIFAGALIFWGVSMLKGPQKRSPF</sequence>
<feature type="domain" description="LiaF transmembrane" evidence="1">
    <location>
        <begin position="6"/>
        <end position="96"/>
    </location>
</feature>
<dbReference type="AlphaFoldDB" id="A0A1X7LTC7"/>
<reference evidence="2 3" key="1">
    <citation type="submission" date="2017-04" db="EMBL/GenBank/DDBJ databases">
        <authorList>
            <person name="Afonso C.L."/>
            <person name="Miller P.J."/>
            <person name="Scott M.A."/>
            <person name="Spackman E."/>
            <person name="Goraichik I."/>
            <person name="Dimitrov K.M."/>
            <person name="Suarez D.L."/>
            <person name="Swayne D.E."/>
        </authorList>
    </citation>
    <scope>NUCLEOTIDE SEQUENCE [LARGE SCALE GENOMIC DNA]</scope>
    <source>
        <strain evidence="2 3">11</strain>
    </source>
</reference>
<dbReference type="EMBL" id="FXAZ01000007">
    <property type="protein sequence ID" value="SMG57156.1"/>
    <property type="molecule type" value="Genomic_DNA"/>
</dbReference>
<dbReference type="Pfam" id="PF22570">
    <property type="entry name" value="LiaF-TM"/>
    <property type="match status" value="1"/>
</dbReference>
<dbReference type="Proteomes" id="UP000193834">
    <property type="component" value="Unassembled WGS sequence"/>
</dbReference>
<dbReference type="STRING" id="1852522.SAMN06295960_4360"/>
<protein>
    <recommendedName>
        <fullName evidence="1">LiaF transmembrane domain-containing protein</fullName>
    </recommendedName>
</protein>
<proteinExistence type="predicted"/>